<evidence type="ECO:0000256" key="8">
    <source>
        <dbReference type="ARBA" id="ARBA00023306"/>
    </source>
</evidence>
<keyword evidence="6" id="KW-0133">Cell shape</keyword>
<keyword evidence="9" id="KW-0961">Cell wall biogenesis/degradation</keyword>
<evidence type="ECO:0000256" key="2">
    <source>
        <dbReference type="ARBA" id="ARBA00004752"/>
    </source>
</evidence>
<dbReference type="InterPro" id="IPR001986">
    <property type="entry name" value="Enolpyruvate_Tfrase_dom"/>
</dbReference>
<evidence type="ECO:0000256" key="4">
    <source>
        <dbReference type="ARBA" id="ARBA00022618"/>
    </source>
</evidence>
<evidence type="ECO:0000256" key="16">
    <source>
        <dbReference type="SAM" id="MobiDB-lite"/>
    </source>
</evidence>
<evidence type="ECO:0000256" key="14">
    <source>
        <dbReference type="ARBA" id="ARBA00042842"/>
    </source>
</evidence>
<evidence type="ECO:0000256" key="5">
    <source>
        <dbReference type="ARBA" id="ARBA00022679"/>
    </source>
</evidence>
<keyword evidence="5 18" id="KW-0808">Transferase</keyword>
<feature type="region of interest" description="Disordered" evidence="16">
    <location>
        <begin position="1"/>
        <end position="45"/>
    </location>
</feature>
<keyword evidence="7" id="KW-0573">Peptidoglycan synthesis</keyword>
<accession>A0A1D1YBE7</accession>
<dbReference type="InterPro" id="IPR013792">
    <property type="entry name" value="RNA3'P_cycl/enolpyr_Trfase_a/b"/>
</dbReference>
<dbReference type="GO" id="GO:0005737">
    <property type="term" value="C:cytoplasm"/>
    <property type="evidence" value="ECO:0007669"/>
    <property type="project" value="UniProtKB-SubCell"/>
</dbReference>
<comment type="pathway">
    <text evidence="2">Cell wall biogenesis; peptidoglycan biosynthesis.</text>
</comment>
<protein>
    <recommendedName>
        <fullName evidence="12">UDP-N-acetylglucosamine 1-carboxyvinyltransferase</fullName>
        <ecNumber evidence="11">2.5.1.7</ecNumber>
    </recommendedName>
    <alternativeName>
        <fullName evidence="13">Enoylpyruvate transferase</fullName>
    </alternativeName>
    <alternativeName>
        <fullName evidence="14">UDP-N-acetylglucosamine enolpyruvyl transferase</fullName>
    </alternativeName>
</protein>
<dbReference type="EC" id="2.5.1.7" evidence="11"/>
<evidence type="ECO:0000256" key="13">
    <source>
        <dbReference type="ARBA" id="ARBA00042443"/>
    </source>
</evidence>
<comment type="subcellular location">
    <subcellularLocation>
        <location evidence="1">Cytoplasm</location>
    </subcellularLocation>
</comment>
<gene>
    <name evidence="18" type="primary">murA1_1</name>
    <name evidence="18" type="ORF">g.60325</name>
</gene>
<dbReference type="EMBL" id="GDJX01015974">
    <property type="protein sequence ID" value="JAT51962.1"/>
    <property type="molecule type" value="Transcribed_RNA"/>
</dbReference>
<keyword evidence="8" id="KW-0131">Cell cycle</keyword>
<organism evidence="18">
    <name type="scientific">Anthurium amnicola</name>
    <dbReference type="NCBI Taxonomy" id="1678845"/>
    <lineage>
        <taxon>Eukaryota</taxon>
        <taxon>Viridiplantae</taxon>
        <taxon>Streptophyta</taxon>
        <taxon>Embryophyta</taxon>
        <taxon>Tracheophyta</taxon>
        <taxon>Spermatophyta</taxon>
        <taxon>Magnoliopsida</taxon>
        <taxon>Liliopsida</taxon>
        <taxon>Araceae</taxon>
        <taxon>Pothoideae</taxon>
        <taxon>Potheae</taxon>
        <taxon>Anthurium</taxon>
    </lineage>
</organism>
<dbReference type="PANTHER" id="PTHR43783">
    <property type="entry name" value="UDP-N-ACETYLGLUCOSAMINE 1-CARBOXYVINYLTRANSFERASE"/>
    <property type="match status" value="1"/>
</dbReference>
<dbReference type="InterPro" id="IPR036968">
    <property type="entry name" value="Enolpyruvate_Tfrase_sf"/>
</dbReference>
<evidence type="ECO:0000256" key="15">
    <source>
        <dbReference type="ARBA" id="ARBA00047527"/>
    </source>
</evidence>
<keyword evidence="4" id="KW-0132">Cell division</keyword>
<feature type="domain" description="Enolpyruvate transferase" evidence="17">
    <location>
        <begin position="56"/>
        <end position="115"/>
    </location>
</feature>
<evidence type="ECO:0000256" key="3">
    <source>
        <dbReference type="ARBA" id="ARBA00022490"/>
    </source>
</evidence>
<evidence type="ECO:0000256" key="1">
    <source>
        <dbReference type="ARBA" id="ARBA00004496"/>
    </source>
</evidence>
<evidence type="ECO:0000256" key="6">
    <source>
        <dbReference type="ARBA" id="ARBA00022960"/>
    </source>
</evidence>
<feature type="non-terminal residue" evidence="18">
    <location>
        <position position="141"/>
    </location>
</feature>
<dbReference type="InterPro" id="IPR050068">
    <property type="entry name" value="MurA_subfamily"/>
</dbReference>
<evidence type="ECO:0000313" key="18">
    <source>
        <dbReference type="EMBL" id="JAT51962.1"/>
    </source>
</evidence>
<proteinExistence type="inferred from homology"/>
<dbReference type="GO" id="GO:0008760">
    <property type="term" value="F:UDP-N-acetylglucosamine 1-carboxyvinyltransferase activity"/>
    <property type="evidence" value="ECO:0007669"/>
    <property type="project" value="UniProtKB-EC"/>
</dbReference>
<evidence type="ECO:0000259" key="17">
    <source>
        <dbReference type="Pfam" id="PF00275"/>
    </source>
</evidence>
<dbReference type="PANTHER" id="PTHR43783:SF1">
    <property type="entry name" value="UDP-N-ACETYLGLUCOSAMINE 1-CARBOXYVINYLTRANSFERASE"/>
    <property type="match status" value="1"/>
</dbReference>
<evidence type="ECO:0000256" key="9">
    <source>
        <dbReference type="ARBA" id="ARBA00023316"/>
    </source>
</evidence>
<evidence type="ECO:0000256" key="12">
    <source>
        <dbReference type="ARBA" id="ARBA00039754"/>
    </source>
</evidence>
<dbReference type="Gene3D" id="3.65.10.10">
    <property type="entry name" value="Enolpyruvate transferase domain"/>
    <property type="match status" value="2"/>
</dbReference>
<evidence type="ECO:0000256" key="11">
    <source>
        <dbReference type="ARBA" id="ARBA00039108"/>
    </source>
</evidence>
<dbReference type="AlphaFoldDB" id="A0A1D1YBE7"/>
<evidence type="ECO:0000256" key="7">
    <source>
        <dbReference type="ARBA" id="ARBA00022984"/>
    </source>
</evidence>
<dbReference type="GO" id="GO:0071555">
    <property type="term" value="P:cell wall organization"/>
    <property type="evidence" value="ECO:0007669"/>
    <property type="project" value="UniProtKB-KW"/>
</dbReference>
<reference evidence="18" key="1">
    <citation type="submission" date="2015-07" db="EMBL/GenBank/DDBJ databases">
        <title>Transcriptome Assembly of Anthurium amnicola.</title>
        <authorList>
            <person name="Suzuki J."/>
        </authorList>
    </citation>
    <scope>NUCLEOTIDE SEQUENCE</scope>
</reference>
<comment type="catalytic activity">
    <reaction evidence="15">
        <text>phosphoenolpyruvate + UDP-N-acetyl-alpha-D-glucosamine = UDP-N-acetyl-3-O-(1-carboxyvinyl)-alpha-D-glucosamine + phosphate</text>
        <dbReference type="Rhea" id="RHEA:18681"/>
        <dbReference type="ChEBI" id="CHEBI:43474"/>
        <dbReference type="ChEBI" id="CHEBI:57705"/>
        <dbReference type="ChEBI" id="CHEBI:58702"/>
        <dbReference type="ChEBI" id="CHEBI:68483"/>
        <dbReference type="EC" id="2.5.1.7"/>
    </reaction>
</comment>
<dbReference type="Pfam" id="PF00275">
    <property type="entry name" value="EPSP_synthase"/>
    <property type="match status" value="1"/>
</dbReference>
<comment type="similarity">
    <text evidence="10">Belongs to the EPSP synthase family. MurA subfamily.</text>
</comment>
<dbReference type="GO" id="GO:0051301">
    <property type="term" value="P:cell division"/>
    <property type="evidence" value="ECO:0007669"/>
    <property type="project" value="UniProtKB-KW"/>
</dbReference>
<sequence>MALCSGLPVPHLPRTRVPPRRRPPSPLLVSSSSPIHVEPAPTHSAARIPGQKLVIAGGRQLSGHVRVSGSKNAALAVLAGTLCCSRGVSVVRGVPTGLSDVEAMIAILRSLGARVEVSAGPPDGEGGGGGGVVVVEAGGAA</sequence>
<dbReference type="GO" id="GO:0008360">
    <property type="term" value="P:regulation of cell shape"/>
    <property type="evidence" value="ECO:0007669"/>
    <property type="project" value="UniProtKB-KW"/>
</dbReference>
<name>A0A1D1YBE7_9ARAE</name>
<keyword evidence="3" id="KW-0963">Cytoplasm</keyword>
<evidence type="ECO:0000256" key="10">
    <source>
        <dbReference type="ARBA" id="ARBA00038367"/>
    </source>
</evidence>
<feature type="compositionally biased region" description="Basic residues" evidence="16">
    <location>
        <begin position="13"/>
        <end position="23"/>
    </location>
</feature>
<dbReference type="SUPFAM" id="SSF55205">
    <property type="entry name" value="EPT/RTPC-like"/>
    <property type="match status" value="1"/>
</dbReference>